<dbReference type="GO" id="GO:0030420">
    <property type="term" value="P:establishment of competence for transformation"/>
    <property type="evidence" value="ECO:0007669"/>
    <property type="project" value="InterPro"/>
</dbReference>
<accession>A0A220U200</accession>
<dbReference type="AlphaFoldDB" id="A0A220U200"/>
<sequence>MKKLKLGLTVISQTTKAIIRNDSKIHPSLIMEETGEFRSIHKPEQILIKNCLMYGSSLHGRQTAAKQILKVNSKVPVVLSPELGLFLIPTSSTKGKDCVWLAYHHIDKYESCGDKKTYVTFKDGTGIYVNATVSTLDMQYKRTSQLIVHQRKSSLFGPPSHPDTDHNPN</sequence>
<dbReference type="Pfam" id="PF06338">
    <property type="entry name" value="ComK"/>
    <property type="match status" value="1"/>
</dbReference>
<keyword evidence="2" id="KW-1185">Reference proteome</keyword>
<reference evidence="1 2" key="1">
    <citation type="submission" date="2017-07" db="EMBL/GenBank/DDBJ databases">
        <title>Virgibacillus sp. LM2416.</title>
        <authorList>
            <person name="Tak E.J."/>
            <person name="Bae J.-W."/>
        </authorList>
    </citation>
    <scope>NUCLEOTIDE SEQUENCE [LARGE SCALE GENOMIC DNA]</scope>
    <source>
        <strain evidence="1 2">LM2416</strain>
    </source>
</reference>
<organism evidence="1 2">
    <name type="scientific">Virgibacillus phasianinus</name>
    <dbReference type="NCBI Taxonomy" id="2017483"/>
    <lineage>
        <taxon>Bacteria</taxon>
        <taxon>Bacillati</taxon>
        <taxon>Bacillota</taxon>
        <taxon>Bacilli</taxon>
        <taxon>Bacillales</taxon>
        <taxon>Bacillaceae</taxon>
        <taxon>Virgibacillus</taxon>
    </lineage>
</organism>
<gene>
    <name evidence="1" type="ORF">CFK37_08060</name>
</gene>
<dbReference type="Proteomes" id="UP000198312">
    <property type="component" value="Chromosome"/>
</dbReference>
<dbReference type="OrthoDB" id="2417337at2"/>
<dbReference type="RefSeq" id="WP_089061380.1">
    <property type="nucleotide sequence ID" value="NZ_CP022315.1"/>
</dbReference>
<proteinExistence type="predicted"/>
<dbReference type="KEGG" id="vil:CFK37_08060"/>
<evidence type="ECO:0000313" key="1">
    <source>
        <dbReference type="EMBL" id="ASK62120.1"/>
    </source>
</evidence>
<name>A0A220U200_9BACI</name>
<evidence type="ECO:0000313" key="2">
    <source>
        <dbReference type="Proteomes" id="UP000198312"/>
    </source>
</evidence>
<dbReference type="InterPro" id="IPR010461">
    <property type="entry name" value="ComK"/>
</dbReference>
<dbReference type="EMBL" id="CP022315">
    <property type="protein sequence ID" value="ASK62120.1"/>
    <property type="molecule type" value="Genomic_DNA"/>
</dbReference>
<protein>
    <submittedName>
        <fullName evidence="1">Competence protein</fullName>
    </submittedName>
</protein>